<accession>S8DTW1</accession>
<feature type="region of interest" description="Disordered" evidence="1">
    <location>
        <begin position="1"/>
        <end position="23"/>
    </location>
</feature>
<evidence type="ECO:0000313" key="3">
    <source>
        <dbReference type="Proteomes" id="UP000015241"/>
    </source>
</evidence>
<dbReference type="AlphaFoldDB" id="S8DTW1"/>
<dbReference type="InParanoid" id="S8DTW1"/>
<reference evidence="2 3" key="1">
    <citation type="journal article" date="2012" name="Science">
        <title>The Paleozoic origin of enzymatic lignin decomposition reconstructed from 31 fungal genomes.</title>
        <authorList>
            <person name="Floudas D."/>
            <person name="Binder M."/>
            <person name="Riley R."/>
            <person name="Barry K."/>
            <person name="Blanchette R.A."/>
            <person name="Henrissat B."/>
            <person name="Martinez A.T."/>
            <person name="Otillar R."/>
            <person name="Spatafora J.W."/>
            <person name="Yadav J.S."/>
            <person name="Aerts A."/>
            <person name="Benoit I."/>
            <person name="Boyd A."/>
            <person name="Carlson A."/>
            <person name="Copeland A."/>
            <person name="Coutinho P.M."/>
            <person name="de Vries R.P."/>
            <person name="Ferreira P."/>
            <person name="Findley K."/>
            <person name="Foster B."/>
            <person name="Gaskell J."/>
            <person name="Glotzer D."/>
            <person name="Gorecki P."/>
            <person name="Heitman J."/>
            <person name="Hesse C."/>
            <person name="Hori C."/>
            <person name="Igarashi K."/>
            <person name="Jurgens J.A."/>
            <person name="Kallen N."/>
            <person name="Kersten P."/>
            <person name="Kohler A."/>
            <person name="Kuees U."/>
            <person name="Kumar T.K.A."/>
            <person name="Kuo A."/>
            <person name="LaButti K."/>
            <person name="Larrondo L.F."/>
            <person name="Lindquist E."/>
            <person name="Ling A."/>
            <person name="Lombard V."/>
            <person name="Lucas S."/>
            <person name="Lundell T."/>
            <person name="Martin R."/>
            <person name="McLaughlin D.J."/>
            <person name="Morgenstern I."/>
            <person name="Morin E."/>
            <person name="Murat C."/>
            <person name="Nagy L.G."/>
            <person name="Nolan M."/>
            <person name="Ohm R.A."/>
            <person name="Patyshakuliyeva A."/>
            <person name="Rokas A."/>
            <person name="Ruiz-Duenas F.J."/>
            <person name="Sabat G."/>
            <person name="Salamov A."/>
            <person name="Samejima M."/>
            <person name="Schmutz J."/>
            <person name="Slot J.C."/>
            <person name="St John F."/>
            <person name="Stenlid J."/>
            <person name="Sun H."/>
            <person name="Sun S."/>
            <person name="Syed K."/>
            <person name="Tsang A."/>
            <person name="Wiebenga A."/>
            <person name="Young D."/>
            <person name="Pisabarro A."/>
            <person name="Eastwood D.C."/>
            <person name="Martin F."/>
            <person name="Cullen D."/>
            <person name="Grigoriev I.V."/>
            <person name="Hibbett D.S."/>
        </authorList>
    </citation>
    <scope>NUCLEOTIDE SEQUENCE</scope>
    <source>
        <strain evidence="3">FP-58527</strain>
    </source>
</reference>
<name>S8DTW1_FOMSC</name>
<dbReference type="Proteomes" id="UP000015241">
    <property type="component" value="Unassembled WGS sequence"/>
</dbReference>
<dbReference type="OrthoDB" id="2755983at2759"/>
<sequence>MAQNCTPVHPIDPAHKKPSSPLAEKRSLLRTVLTARLRELTNEPRVRMRYNEHDMWQHVVHKHGYRLVGWPESIPFVNLSRLKGGRRPIEELLELWNMGTLTFVRVESLDAVFALKPRTNRKRASRCDLGTHRKARCCHHRGALTPLTVLAEVDARMDAEAEAFKQKHGR</sequence>
<keyword evidence="3" id="KW-1185">Reference proteome</keyword>
<evidence type="ECO:0000313" key="2">
    <source>
        <dbReference type="EMBL" id="EPS94663.1"/>
    </source>
</evidence>
<dbReference type="EMBL" id="KE504226">
    <property type="protein sequence ID" value="EPS94663.1"/>
    <property type="molecule type" value="Genomic_DNA"/>
</dbReference>
<protein>
    <submittedName>
        <fullName evidence="2">Uncharacterized protein</fullName>
    </submittedName>
</protein>
<dbReference type="STRING" id="743788.S8DTW1"/>
<gene>
    <name evidence="2" type="ORF">FOMPIDRAFT_87309</name>
</gene>
<proteinExistence type="predicted"/>
<organism evidence="2 3">
    <name type="scientific">Fomitopsis schrenkii</name>
    <name type="common">Brown rot fungus</name>
    <dbReference type="NCBI Taxonomy" id="2126942"/>
    <lineage>
        <taxon>Eukaryota</taxon>
        <taxon>Fungi</taxon>
        <taxon>Dikarya</taxon>
        <taxon>Basidiomycota</taxon>
        <taxon>Agaricomycotina</taxon>
        <taxon>Agaricomycetes</taxon>
        <taxon>Polyporales</taxon>
        <taxon>Fomitopsis</taxon>
    </lineage>
</organism>
<dbReference type="HOGENOM" id="CLU_1525186_0_0_1"/>
<evidence type="ECO:0000256" key="1">
    <source>
        <dbReference type="SAM" id="MobiDB-lite"/>
    </source>
</evidence>